<evidence type="ECO:0000313" key="2">
    <source>
        <dbReference type="Proteomes" id="UP000639606"/>
    </source>
</evidence>
<dbReference type="InterPro" id="IPR052036">
    <property type="entry name" value="Hydrolase/PRTase-associated"/>
</dbReference>
<dbReference type="Pfam" id="PF05139">
    <property type="entry name" value="Erythro_esteras"/>
    <property type="match status" value="1"/>
</dbReference>
<keyword evidence="2" id="KW-1185">Reference proteome</keyword>
<evidence type="ECO:0000313" key="1">
    <source>
        <dbReference type="EMBL" id="GGP53200.1"/>
    </source>
</evidence>
<dbReference type="Gene3D" id="3.30.1870.10">
    <property type="entry name" value="EreA-like, domain 2"/>
    <property type="match status" value="1"/>
</dbReference>
<dbReference type="Gene3D" id="1.20.1440.30">
    <property type="entry name" value="Biosynthetic Protein domain"/>
    <property type="match status" value="1"/>
</dbReference>
<comment type="caution">
    <text evidence="1">The sequence shown here is derived from an EMBL/GenBank/DDBJ whole genome shotgun (WGS) entry which is preliminary data.</text>
</comment>
<dbReference type="SUPFAM" id="SSF159501">
    <property type="entry name" value="EreA/ChaN-like"/>
    <property type="match status" value="1"/>
</dbReference>
<dbReference type="GO" id="GO:0046677">
    <property type="term" value="P:response to antibiotic"/>
    <property type="evidence" value="ECO:0007669"/>
    <property type="project" value="InterPro"/>
</dbReference>
<dbReference type="AlphaFoldDB" id="A0A918AL73"/>
<reference evidence="1" key="1">
    <citation type="journal article" date="2014" name="Int. J. Syst. Evol. Microbiol.">
        <title>Complete genome sequence of Corynebacterium casei LMG S-19264T (=DSM 44701T), isolated from a smear-ripened cheese.</title>
        <authorList>
            <consortium name="US DOE Joint Genome Institute (JGI-PGF)"/>
            <person name="Walter F."/>
            <person name="Albersmeier A."/>
            <person name="Kalinowski J."/>
            <person name="Ruckert C."/>
        </authorList>
    </citation>
    <scope>NUCLEOTIDE SEQUENCE</scope>
    <source>
        <strain evidence="1">JCM 3313</strain>
    </source>
</reference>
<dbReference type="InterPro" id="IPR007815">
    <property type="entry name" value="Emycin_Estase"/>
</dbReference>
<gene>
    <name evidence="1" type="ORF">GCM10010185_26680</name>
</gene>
<reference evidence="1" key="2">
    <citation type="submission" date="2020-09" db="EMBL/GenBank/DDBJ databases">
        <authorList>
            <person name="Sun Q."/>
            <person name="Ohkuma M."/>
        </authorList>
    </citation>
    <scope>NUCLEOTIDE SEQUENCE</scope>
    <source>
        <strain evidence="1">JCM 3313</strain>
    </source>
</reference>
<protein>
    <submittedName>
        <fullName evidence="1">Erythromycin esterase</fullName>
    </submittedName>
</protein>
<sequence>MGGDMTTAPDRLGDQAVVPLRTLDPDAPLDDLAHLDRAIGDARVVAIGESAHYNAESYRLRHRLLRYLVERHGFTAYAMETGACEAWLVDDWVRGGAQPVGRVLAEGLTSLMGSWTQMREHLEWMRRHNAAASTPVGFYGIDLGCANASLLPALDVVLDHLARAEPESPVSPALRATAATFPATSAFAIPQALAAYGQLPVERRDALTAGLAELAARLRAGSLDHVRRTGAEDYERALRAMANTVTLDVVLRGMARGDLRSAALHRDTTIAETVEWVLGRERRVVLAAHNGHIQRQPVTMPGAAAPVTTMGMRLADRLGRDYLVIGTTTATGRTLGPGFFAGELFERLPPPEPGSLDALMAASHDGPFTTDLRTLSSRDAEAVRAASRQRYGTYYAEVDPLDAYDLLVHLPYVTEATPDPDALTASPEEVRAAVAAWQAR</sequence>
<organism evidence="1 2">
    <name type="scientific">Saccharothrix coeruleofusca</name>
    <dbReference type="NCBI Taxonomy" id="33919"/>
    <lineage>
        <taxon>Bacteria</taxon>
        <taxon>Bacillati</taxon>
        <taxon>Actinomycetota</taxon>
        <taxon>Actinomycetes</taxon>
        <taxon>Pseudonocardiales</taxon>
        <taxon>Pseudonocardiaceae</taxon>
        <taxon>Saccharothrix</taxon>
    </lineage>
</organism>
<name>A0A918AL73_9PSEU</name>
<dbReference type="PANTHER" id="PTHR31299">
    <property type="entry name" value="ESTERASE, PUTATIVE (AFU_ORTHOLOGUE AFUA_1G05850)-RELATED"/>
    <property type="match status" value="1"/>
</dbReference>
<dbReference type="EMBL" id="BMRG01000004">
    <property type="protein sequence ID" value="GGP53200.1"/>
    <property type="molecule type" value="Genomic_DNA"/>
</dbReference>
<dbReference type="Proteomes" id="UP000639606">
    <property type="component" value="Unassembled WGS sequence"/>
</dbReference>
<proteinExistence type="predicted"/>
<dbReference type="Gene3D" id="3.40.1660.10">
    <property type="entry name" value="EreA-like (biosynthetic domain)"/>
    <property type="match status" value="1"/>
</dbReference>
<accession>A0A918AL73</accession>
<dbReference type="CDD" id="cd14728">
    <property type="entry name" value="Ere-like"/>
    <property type="match status" value="1"/>
</dbReference>
<dbReference type="PANTHER" id="PTHR31299:SF0">
    <property type="entry name" value="ESTERASE, PUTATIVE (AFU_ORTHOLOGUE AFUA_1G05850)-RELATED"/>
    <property type="match status" value="1"/>
</dbReference>